<gene>
    <name evidence="8" type="ORF">TTAC_LOCUS3607</name>
</gene>
<feature type="transmembrane region" description="Helical" evidence="6">
    <location>
        <begin position="6"/>
        <end position="25"/>
    </location>
</feature>
<protein>
    <submittedName>
        <fullName evidence="10">Kinesin motor domain-containing protein</fullName>
    </submittedName>
</protein>
<keyword evidence="2" id="KW-0547">Nucleotide-binding</keyword>
<evidence type="ECO:0000256" key="6">
    <source>
        <dbReference type="SAM" id="Phobius"/>
    </source>
</evidence>
<dbReference type="InterPro" id="IPR001752">
    <property type="entry name" value="Kinesin_motor_dom"/>
</dbReference>
<evidence type="ECO:0000313" key="9">
    <source>
        <dbReference type="Proteomes" id="UP000274429"/>
    </source>
</evidence>
<reference evidence="10" key="1">
    <citation type="submission" date="2017-02" db="UniProtKB">
        <authorList>
            <consortium name="WormBaseParasite"/>
        </authorList>
    </citation>
    <scope>IDENTIFICATION</scope>
</reference>
<comment type="subcellular location">
    <subcellularLocation>
        <location evidence="1">Cytoplasm</location>
        <location evidence="1">Cytoskeleton</location>
    </subcellularLocation>
</comment>
<evidence type="ECO:0000256" key="4">
    <source>
        <dbReference type="ARBA" id="ARBA00023212"/>
    </source>
</evidence>
<dbReference type="PANTHER" id="PTHR21608:SF7">
    <property type="entry name" value="KINESIN-LIKE PROTEIN CG14535"/>
    <property type="match status" value="1"/>
</dbReference>
<dbReference type="GO" id="GO:0005524">
    <property type="term" value="F:ATP binding"/>
    <property type="evidence" value="ECO:0007669"/>
    <property type="project" value="UniProtKB-KW"/>
</dbReference>
<dbReference type="GO" id="GO:0005856">
    <property type="term" value="C:cytoskeleton"/>
    <property type="evidence" value="ECO:0007669"/>
    <property type="project" value="UniProtKB-SubCell"/>
</dbReference>
<accession>A0A0R3WS82</accession>
<evidence type="ECO:0000256" key="2">
    <source>
        <dbReference type="ARBA" id="ARBA00022741"/>
    </source>
</evidence>
<evidence type="ECO:0000256" key="1">
    <source>
        <dbReference type="ARBA" id="ARBA00004245"/>
    </source>
</evidence>
<evidence type="ECO:0000259" key="7">
    <source>
        <dbReference type="PROSITE" id="PS50067"/>
    </source>
</evidence>
<dbReference type="AlphaFoldDB" id="A0A0R3WS82"/>
<comment type="similarity">
    <text evidence="5">Belongs to the TRAFAC class myosin-kinesin ATPase superfamily. Kinesin family.</text>
</comment>
<keyword evidence="9" id="KW-1185">Reference proteome</keyword>
<dbReference type="GO" id="GO:0007018">
    <property type="term" value="P:microtubule-based movement"/>
    <property type="evidence" value="ECO:0007669"/>
    <property type="project" value="InterPro"/>
</dbReference>
<sequence>MLGSDASVTSVGVIPCAIAWLFHLVEEQKEATKTRFSIRVSAVEVFGYDESFKDLLRDSALDGVSVLHTSLLVLLT</sequence>
<evidence type="ECO:0000256" key="5">
    <source>
        <dbReference type="PROSITE-ProRule" id="PRU00283"/>
    </source>
</evidence>
<dbReference type="OrthoDB" id="8862460at2759"/>
<keyword evidence="6" id="KW-1133">Transmembrane helix</keyword>
<dbReference type="InterPro" id="IPR027417">
    <property type="entry name" value="P-loop_NTPase"/>
</dbReference>
<dbReference type="EMBL" id="UYWX01002719">
    <property type="protein sequence ID" value="VDM22963.1"/>
    <property type="molecule type" value="Genomic_DNA"/>
</dbReference>
<keyword evidence="6" id="KW-0812">Transmembrane</keyword>
<organism evidence="10">
    <name type="scientific">Hydatigena taeniaeformis</name>
    <name type="common">Feline tapeworm</name>
    <name type="synonym">Taenia taeniaeformis</name>
    <dbReference type="NCBI Taxonomy" id="6205"/>
    <lineage>
        <taxon>Eukaryota</taxon>
        <taxon>Metazoa</taxon>
        <taxon>Spiralia</taxon>
        <taxon>Lophotrochozoa</taxon>
        <taxon>Platyhelminthes</taxon>
        <taxon>Cestoda</taxon>
        <taxon>Eucestoda</taxon>
        <taxon>Cyclophyllidea</taxon>
        <taxon>Taeniidae</taxon>
        <taxon>Hydatigera</taxon>
    </lineage>
</organism>
<dbReference type="PROSITE" id="PS50067">
    <property type="entry name" value="KINESIN_MOTOR_2"/>
    <property type="match status" value="1"/>
</dbReference>
<keyword evidence="3" id="KW-0067">ATP-binding</keyword>
<keyword evidence="4" id="KW-0206">Cytoskeleton</keyword>
<dbReference type="WBParaSite" id="TTAC_0000362201-mRNA-1">
    <property type="protein sequence ID" value="TTAC_0000362201-mRNA-1"/>
    <property type="gene ID" value="TTAC_0000362201"/>
</dbReference>
<dbReference type="Proteomes" id="UP000274429">
    <property type="component" value="Unassembled WGS sequence"/>
</dbReference>
<name>A0A0R3WS82_HYDTA</name>
<keyword evidence="6" id="KW-0472">Membrane</keyword>
<feature type="domain" description="Kinesin motor" evidence="7">
    <location>
        <begin position="1"/>
        <end position="76"/>
    </location>
</feature>
<keyword evidence="4" id="KW-0963">Cytoplasm</keyword>
<evidence type="ECO:0000313" key="10">
    <source>
        <dbReference type="WBParaSite" id="TTAC_0000362201-mRNA-1"/>
    </source>
</evidence>
<dbReference type="STRING" id="6205.A0A0R3WS82"/>
<dbReference type="GO" id="GO:0008017">
    <property type="term" value="F:microtubule binding"/>
    <property type="evidence" value="ECO:0007669"/>
    <property type="project" value="InterPro"/>
</dbReference>
<dbReference type="GO" id="GO:0003777">
    <property type="term" value="F:microtubule motor activity"/>
    <property type="evidence" value="ECO:0007669"/>
    <property type="project" value="InterPro"/>
</dbReference>
<evidence type="ECO:0000313" key="8">
    <source>
        <dbReference type="EMBL" id="VDM22963.1"/>
    </source>
</evidence>
<reference evidence="8 9" key="2">
    <citation type="submission" date="2018-11" db="EMBL/GenBank/DDBJ databases">
        <authorList>
            <consortium name="Pathogen Informatics"/>
        </authorList>
    </citation>
    <scope>NUCLEOTIDE SEQUENCE [LARGE SCALE GENOMIC DNA]</scope>
</reference>
<comment type="caution">
    <text evidence="5">Lacks conserved residue(s) required for the propagation of feature annotation.</text>
</comment>
<dbReference type="Gene3D" id="3.40.850.10">
    <property type="entry name" value="Kinesin motor domain"/>
    <property type="match status" value="1"/>
</dbReference>
<dbReference type="SUPFAM" id="SSF52540">
    <property type="entry name" value="P-loop containing nucleoside triphosphate hydrolases"/>
    <property type="match status" value="1"/>
</dbReference>
<proteinExistence type="inferred from homology"/>
<dbReference type="InterPro" id="IPR036961">
    <property type="entry name" value="Kinesin_motor_dom_sf"/>
</dbReference>
<dbReference type="PANTHER" id="PTHR21608">
    <property type="entry name" value="KINESIN-LIKE PROTEIN CG14535"/>
    <property type="match status" value="1"/>
</dbReference>
<evidence type="ECO:0000256" key="3">
    <source>
        <dbReference type="ARBA" id="ARBA00022840"/>
    </source>
</evidence>
<dbReference type="InterPro" id="IPR027640">
    <property type="entry name" value="Kinesin-like_fam"/>
</dbReference>